<name>A0A6H5J549_9HYME</name>
<dbReference type="EMBL" id="CADCXV010001205">
    <property type="protein sequence ID" value="CAB0042564.1"/>
    <property type="molecule type" value="Genomic_DNA"/>
</dbReference>
<keyword evidence="3" id="KW-1185">Reference proteome</keyword>
<proteinExistence type="predicted"/>
<dbReference type="Proteomes" id="UP000479190">
    <property type="component" value="Unassembled WGS sequence"/>
</dbReference>
<accession>A0A6H5J549</accession>
<evidence type="ECO:0000313" key="2">
    <source>
        <dbReference type="EMBL" id="CAB0042564.1"/>
    </source>
</evidence>
<sequence length="116" mass="13494">MRAAAREWESLCCVHDDDDDDCSVCVKWGDEGERNRYIERGKQQYTAERVGGCTREIEQRQRQQQQRQGRRERSLRGQCASRPAVRSSQLVVAWLDVLSDASRRRVVARAPTYTYS</sequence>
<evidence type="ECO:0000313" key="3">
    <source>
        <dbReference type="Proteomes" id="UP000479190"/>
    </source>
</evidence>
<dbReference type="AlphaFoldDB" id="A0A6H5J549"/>
<protein>
    <submittedName>
        <fullName evidence="2">Uncharacterized protein</fullName>
    </submittedName>
</protein>
<organism evidence="2 3">
    <name type="scientific">Trichogramma brassicae</name>
    <dbReference type="NCBI Taxonomy" id="86971"/>
    <lineage>
        <taxon>Eukaryota</taxon>
        <taxon>Metazoa</taxon>
        <taxon>Ecdysozoa</taxon>
        <taxon>Arthropoda</taxon>
        <taxon>Hexapoda</taxon>
        <taxon>Insecta</taxon>
        <taxon>Pterygota</taxon>
        <taxon>Neoptera</taxon>
        <taxon>Endopterygota</taxon>
        <taxon>Hymenoptera</taxon>
        <taxon>Apocrita</taxon>
        <taxon>Proctotrupomorpha</taxon>
        <taxon>Chalcidoidea</taxon>
        <taxon>Trichogrammatidae</taxon>
        <taxon>Trichogramma</taxon>
    </lineage>
</organism>
<feature type="region of interest" description="Disordered" evidence="1">
    <location>
        <begin position="56"/>
        <end position="84"/>
    </location>
</feature>
<reference evidence="2 3" key="1">
    <citation type="submission" date="2020-02" db="EMBL/GenBank/DDBJ databases">
        <authorList>
            <person name="Ferguson B K."/>
        </authorList>
    </citation>
    <scope>NUCLEOTIDE SEQUENCE [LARGE SCALE GENOMIC DNA]</scope>
</reference>
<gene>
    <name evidence="2" type="ORF">TBRA_LOCUS14179</name>
</gene>
<evidence type="ECO:0000256" key="1">
    <source>
        <dbReference type="SAM" id="MobiDB-lite"/>
    </source>
</evidence>